<dbReference type="SMART" id="SM00852">
    <property type="entry name" value="MoCF_biosynth"/>
    <property type="match status" value="1"/>
</dbReference>
<dbReference type="Pfam" id="PF00994">
    <property type="entry name" value="MoCF_biosynth"/>
    <property type="match status" value="1"/>
</dbReference>
<dbReference type="UniPathway" id="UPA00344"/>
<evidence type="ECO:0000256" key="1">
    <source>
        <dbReference type="ARBA" id="ARBA00001946"/>
    </source>
</evidence>
<evidence type="ECO:0000259" key="10">
    <source>
        <dbReference type="SMART" id="SM00852"/>
    </source>
</evidence>
<dbReference type="NCBIfam" id="TIGR00177">
    <property type="entry name" value="molyb_syn"/>
    <property type="match status" value="1"/>
</dbReference>
<gene>
    <name evidence="11" type="ORF">LOTGIDRAFT_103927</name>
</gene>
<dbReference type="FunFam" id="3.40.980.10:FF:000002">
    <property type="entry name" value="Molybdopterin molybdenumtransferase"/>
    <property type="match status" value="1"/>
</dbReference>
<feature type="non-terminal residue" evidence="11">
    <location>
        <position position="183"/>
    </location>
</feature>
<dbReference type="CDD" id="cd00886">
    <property type="entry name" value="MogA_MoaB"/>
    <property type="match status" value="1"/>
</dbReference>
<dbReference type="STRING" id="225164.V4ASC7"/>
<dbReference type="InterPro" id="IPR036425">
    <property type="entry name" value="MoaB/Mog-like_dom_sf"/>
</dbReference>
<dbReference type="PANTHER" id="PTHR43764">
    <property type="entry name" value="MOLYBDENUM COFACTOR BIOSYNTHESIS"/>
    <property type="match status" value="1"/>
</dbReference>
<proteinExistence type="inferred from homology"/>
<dbReference type="HOGENOM" id="CLU_077358_1_1_1"/>
<dbReference type="OrthoDB" id="4349954at2759"/>
<keyword evidence="12" id="KW-1185">Reference proteome</keyword>
<evidence type="ECO:0000256" key="6">
    <source>
        <dbReference type="ARBA" id="ARBA00022679"/>
    </source>
</evidence>
<protein>
    <recommendedName>
        <fullName evidence="4">molybdopterin molybdotransferase</fullName>
        <ecNumber evidence="4">2.10.1.1</ecNumber>
    </recommendedName>
</protein>
<evidence type="ECO:0000256" key="3">
    <source>
        <dbReference type="ARBA" id="ARBA00007589"/>
    </source>
</evidence>
<organism evidence="11 12">
    <name type="scientific">Lottia gigantea</name>
    <name type="common">Giant owl limpet</name>
    <dbReference type="NCBI Taxonomy" id="225164"/>
    <lineage>
        <taxon>Eukaryota</taxon>
        <taxon>Metazoa</taxon>
        <taxon>Spiralia</taxon>
        <taxon>Lophotrochozoa</taxon>
        <taxon>Mollusca</taxon>
        <taxon>Gastropoda</taxon>
        <taxon>Patellogastropoda</taxon>
        <taxon>Lottioidea</taxon>
        <taxon>Lottiidae</taxon>
        <taxon>Lottia</taxon>
    </lineage>
</organism>
<evidence type="ECO:0000256" key="5">
    <source>
        <dbReference type="ARBA" id="ARBA00022505"/>
    </source>
</evidence>
<evidence type="ECO:0000256" key="4">
    <source>
        <dbReference type="ARBA" id="ARBA00013269"/>
    </source>
</evidence>
<name>V4ASC7_LOTGI</name>
<reference evidence="11 12" key="1">
    <citation type="journal article" date="2013" name="Nature">
        <title>Insights into bilaterian evolution from three spiralian genomes.</title>
        <authorList>
            <person name="Simakov O."/>
            <person name="Marletaz F."/>
            <person name="Cho S.J."/>
            <person name="Edsinger-Gonzales E."/>
            <person name="Havlak P."/>
            <person name="Hellsten U."/>
            <person name="Kuo D.H."/>
            <person name="Larsson T."/>
            <person name="Lv J."/>
            <person name="Arendt D."/>
            <person name="Savage R."/>
            <person name="Osoegawa K."/>
            <person name="de Jong P."/>
            <person name="Grimwood J."/>
            <person name="Chapman J.A."/>
            <person name="Shapiro H."/>
            <person name="Aerts A."/>
            <person name="Otillar R.P."/>
            <person name="Terry A.Y."/>
            <person name="Boore J.L."/>
            <person name="Grigoriev I.V."/>
            <person name="Lindberg D.R."/>
            <person name="Seaver E.C."/>
            <person name="Weisblat D.A."/>
            <person name="Putnam N.H."/>
            <person name="Rokhsar D.S."/>
        </authorList>
    </citation>
    <scope>NUCLEOTIDE SEQUENCE [LARGE SCALE GENOMIC DNA]</scope>
</reference>
<dbReference type="InterPro" id="IPR051920">
    <property type="entry name" value="MPT_Adenylyltrnsfr/MoaC-Rel"/>
</dbReference>
<keyword evidence="8" id="KW-0460">Magnesium</keyword>
<dbReference type="KEGG" id="lgi:LOTGIDRAFT_103927"/>
<dbReference type="GO" id="GO:0006777">
    <property type="term" value="P:Mo-molybdopterin cofactor biosynthetic process"/>
    <property type="evidence" value="ECO:0007669"/>
    <property type="project" value="UniProtKB-KW"/>
</dbReference>
<dbReference type="AlphaFoldDB" id="V4ASC7"/>
<dbReference type="PANTHER" id="PTHR43764:SF1">
    <property type="entry name" value="MOLYBDOPTERIN MOLYBDOTRANSFERASE"/>
    <property type="match status" value="1"/>
</dbReference>
<evidence type="ECO:0000313" key="12">
    <source>
        <dbReference type="Proteomes" id="UP000030746"/>
    </source>
</evidence>
<dbReference type="CTD" id="20229802"/>
<dbReference type="Proteomes" id="UP000030746">
    <property type="component" value="Unassembled WGS sequence"/>
</dbReference>
<evidence type="ECO:0000313" key="11">
    <source>
        <dbReference type="EMBL" id="ESO97775.1"/>
    </source>
</evidence>
<evidence type="ECO:0000256" key="8">
    <source>
        <dbReference type="ARBA" id="ARBA00022842"/>
    </source>
</evidence>
<keyword evidence="9" id="KW-0501">Molybdenum cofactor biosynthesis</keyword>
<dbReference type="Gene3D" id="3.40.980.10">
    <property type="entry name" value="MoaB/Mog-like domain"/>
    <property type="match status" value="1"/>
</dbReference>
<keyword evidence="6" id="KW-0808">Transferase</keyword>
<dbReference type="GO" id="GO:0046872">
    <property type="term" value="F:metal ion binding"/>
    <property type="evidence" value="ECO:0007669"/>
    <property type="project" value="UniProtKB-KW"/>
</dbReference>
<accession>V4ASC7</accession>
<comment type="similarity">
    <text evidence="3">In the N-terminal section; belongs to the MoaB/Mog family.</text>
</comment>
<evidence type="ECO:0000256" key="2">
    <source>
        <dbReference type="ARBA" id="ARBA00005046"/>
    </source>
</evidence>
<dbReference type="SUPFAM" id="SSF53218">
    <property type="entry name" value="Molybdenum cofactor biosynthesis proteins"/>
    <property type="match status" value="1"/>
</dbReference>
<comment type="pathway">
    <text evidence="2">Cofactor biosynthesis; molybdopterin biosynthesis.</text>
</comment>
<keyword evidence="5" id="KW-0500">Molybdenum</keyword>
<sequence>MASNERLNNEIQVGILTISDTYYHDSQGGNQGKGKHLRKIIEGDKIFHGRVAYEELVPDDRKMITDTLKNWCDVRKLELVLTSGGTGFTERDVTPEATKDIMEKEAPGMAIAMINGSLLITPLAMLSRLVCGIRGSTLIINLPGSPKGSEECLRIVSPSIPHAIDLLRGCRPQVSKVHRELQE</sequence>
<dbReference type="GO" id="GO:0061599">
    <property type="term" value="F:molybdopterin molybdotransferase activity"/>
    <property type="evidence" value="ECO:0007669"/>
    <property type="project" value="UniProtKB-EC"/>
</dbReference>
<feature type="domain" description="MoaB/Mog" evidence="10">
    <location>
        <begin position="14"/>
        <end position="163"/>
    </location>
</feature>
<dbReference type="EC" id="2.10.1.1" evidence="4"/>
<dbReference type="GeneID" id="20229802"/>
<evidence type="ECO:0000256" key="7">
    <source>
        <dbReference type="ARBA" id="ARBA00022723"/>
    </source>
</evidence>
<dbReference type="EMBL" id="KB201304">
    <property type="protein sequence ID" value="ESO97775.1"/>
    <property type="molecule type" value="Genomic_DNA"/>
</dbReference>
<comment type="cofactor">
    <cofactor evidence="1">
        <name>Mg(2+)</name>
        <dbReference type="ChEBI" id="CHEBI:18420"/>
    </cofactor>
</comment>
<dbReference type="InterPro" id="IPR001453">
    <property type="entry name" value="MoaB/Mog_dom"/>
</dbReference>
<dbReference type="OMA" id="PYIETNA"/>
<dbReference type="RefSeq" id="XP_009051623.1">
    <property type="nucleotide sequence ID" value="XM_009053375.1"/>
</dbReference>
<keyword evidence="7" id="KW-0479">Metal-binding</keyword>
<evidence type="ECO:0000256" key="9">
    <source>
        <dbReference type="ARBA" id="ARBA00023150"/>
    </source>
</evidence>